<evidence type="ECO:0000259" key="1">
    <source>
        <dbReference type="Pfam" id="PF14134"/>
    </source>
</evidence>
<accession>A0A7Y2EGH7</accession>
<dbReference type="Pfam" id="PF14134">
    <property type="entry name" value="DUF4301"/>
    <property type="match status" value="1"/>
</dbReference>
<sequence>MLTDDDLKQIRDLGISKAEFERQLQLFRSPPEPLTIDRPCRIDDGILQVDPQDLDALVSQWELASQAGRLLKFVPASGAASRMFKSVLEFPQTPSDPVNADVQRLFDNLSRLPFENLLAEQETPSSAYALQQILFGPKGLQLHNLPKGLIPFHKGPRTAFEEHLVEGAAYARSAAGKAHIHYTVQEEHRLGFEALLAFKKEELEKELATEFDVSFSYQDPSTNTLAVTLENEPFRDEHGRLVFRPGGHGALLQNLEATQGDVVVVKNIDNVVPDSKKEATLLWKKVLVGLLIGVQDQCFEVLRDLEKGKNGAEACARGAKLLEERFLWKRSETDALLENPDSADRLHKALNRPLRVCGVVRNQGEPGGGPFWVQGQQSPQIVESSQIDVGNPDQRVHLENATHFNPVDLVCGLRDVHGKAFSLDQFVDRNAVFIAEKSHAGKDLRALERPGLWNGAMAYWNTIFVEVPIETFAPVKTVFDLLRPEHQG</sequence>
<feature type="domain" description="DUF4301" evidence="1">
    <location>
        <begin position="4"/>
        <end position="487"/>
    </location>
</feature>
<comment type="caution">
    <text evidence="2">The sequence shown here is derived from an EMBL/GenBank/DDBJ whole genome shotgun (WGS) entry which is preliminary data.</text>
</comment>
<dbReference type="SUPFAM" id="SSF53448">
    <property type="entry name" value="Nucleotide-diphospho-sugar transferases"/>
    <property type="match status" value="1"/>
</dbReference>
<dbReference type="InterPro" id="IPR029044">
    <property type="entry name" value="Nucleotide-diphossugar_trans"/>
</dbReference>
<evidence type="ECO:0000313" key="3">
    <source>
        <dbReference type="Proteomes" id="UP000547674"/>
    </source>
</evidence>
<dbReference type="AlphaFoldDB" id="A0A7Y2EGH7"/>
<dbReference type="EMBL" id="JABDJR010000559">
    <property type="protein sequence ID" value="NNF07858.1"/>
    <property type="molecule type" value="Genomic_DNA"/>
</dbReference>
<reference evidence="2 3" key="1">
    <citation type="submission" date="2020-03" db="EMBL/GenBank/DDBJ databases">
        <title>Metabolic flexibility allows generalist bacteria to become dominant in a frequently disturbed ecosystem.</title>
        <authorList>
            <person name="Chen Y.-J."/>
            <person name="Leung P.M."/>
            <person name="Bay S.K."/>
            <person name="Hugenholtz P."/>
            <person name="Kessler A.J."/>
            <person name="Shelley G."/>
            <person name="Waite D.W."/>
            <person name="Cook P.L."/>
            <person name="Greening C."/>
        </authorList>
    </citation>
    <scope>NUCLEOTIDE SEQUENCE [LARGE SCALE GENOMIC DNA]</scope>
    <source>
        <strain evidence="2">SS_bin_28</strain>
    </source>
</reference>
<proteinExistence type="predicted"/>
<gene>
    <name evidence="2" type="ORF">HKN21_13930</name>
</gene>
<dbReference type="InterPro" id="IPR025393">
    <property type="entry name" value="DUF4301"/>
</dbReference>
<evidence type="ECO:0000313" key="2">
    <source>
        <dbReference type="EMBL" id="NNF07858.1"/>
    </source>
</evidence>
<name>A0A7Y2EGH7_UNCEI</name>
<protein>
    <submittedName>
        <fullName evidence="2">DUF4301 family protein</fullName>
    </submittedName>
</protein>
<organism evidence="2 3">
    <name type="scientific">Eiseniibacteriota bacterium</name>
    <dbReference type="NCBI Taxonomy" id="2212470"/>
    <lineage>
        <taxon>Bacteria</taxon>
        <taxon>Candidatus Eiseniibacteriota</taxon>
    </lineage>
</organism>
<dbReference type="Proteomes" id="UP000547674">
    <property type="component" value="Unassembled WGS sequence"/>
</dbReference>